<reference evidence="2" key="1">
    <citation type="submission" date="2018-05" db="EMBL/GenBank/DDBJ databases">
        <authorList>
            <person name="Lanie J.A."/>
            <person name="Ng W.-L."/>
            <person name="Kazmierczak K.M."/>
            <person name="Andrzejewski T.M."/>
            <person name="Davidsen T.M."/>
            <person name="Wayne K.J."/>
            <person name="Tettelin H."/>
            <person name="Glass J.I."/>
            <person name="Rusch D."/>
            <person name="Podicherti R."/>
            <person name="Tsui H.-C.T."/>
            <person name="Winkler M.E."/>
        </authorList>
    </citation>
    <scope>NUCLEOTIDE SEQUENCE</scope>
</reference>
<accession>A0A382IMQ7</accession>
<gene>
    <name evidence="2" type="ORF">METZ01_LOCUS253017</name>
</gene>
<name>A0A382IMQ7_9ZZZZ</name>
<dbReference type="EMBL" id="UINC01067967">
    <property type="protein sequence ID" value="SVC00163.1"/>
    <property type="molecule type" value="Genomic_DNA"/>
</dbReference>
<feature type="non-terminal residue" evidence="2">
    <location>
        <position position="39"/>
    </location>
</feature>
<proteinExistence type="predicted"/>
<dbReference type="AlphaFoldDB" id="A0A382IMQ7"/>
<organism evidence="2">
    <name type="scientific">marine metagenome</name>
    <dbReference type="NCBI Taxonomy" id="408172"/>
    <lineage>
        <taxon>unclassified sequences</taxon>
        <taxon>metagenomes</taxon>
        <taxon>ecological metagenomes</taxon>
    </lineage>
</organism>
<feature type="compositionally biased region" description="Basic and acidic residues" evidence="1">
    <location>
        <begin position="18"/>
        <end position="30"/>
    </location>
</feature>
<evidence type="ECO:0000256" key="1">
    <source>
        <dbReference type="SAM" id="MobiDB-lite"/>
    </source>
</evidence>
<evidence type="ECO:0000313" key="2">
    <source>
        <dbReference type="EMBL" id="SVC00163.1"/>
    </source>
</evidence>
<sequence>MLLVGCGPSGDPPPLAHSTEDSRQDLARQTDIEPVLFVA</sequence>
<feature type="region of interest" description="Disordered" evidence="1">
    <location>
        <begin position="1"/>
        <end position="30"/>
    </location>
</feature>
<protein>
    <submittedName>
        <fullName evidence="2">Uncharacterized protein</fullName>
    </submittedName>
</protein>